<dbReference type="GO" id="GO:0030313">
    <property type="term" value="C:cell envelope"/>
    <property type="evidence" value="ECO:0007669"/>
    <property type="project" value="UniProtKB-SubCell"/>
</dbReference>
<evidence type="ECO:0000256" key="4">
    <source>
        <dbReference type="ARBA" id="ARBA00022692"/>
    </source>
</evidence>
<organism evidence="9 10">
    <name type="scientific">Alkalibacterium pelagium</name>
    <dbReference type="NCBI Taxonomy" id="426702"/>
    <lineage>
        <taxon>Bacteria</taxon>
        <taxon>Bacillati</taxon>
        <taxon>Bacillota</taxon>
        <taxon>Bacilli</taxon>
        <taxon>Lactobacillales</taxon>
        <taxon>Carnobacteriaceae</taxon>
        <taxon>Alkalibacterium</taxon>
    </lineage>
</organism>
<dbReference type="Proteomes" id="UP000199081">
    <property type="component" value="Unassembled WGS sequence"/>
</dbReference>
<name>A0A1H7IEQ0_9LACT</name>
<keyword evidence="6 7" id="KW-0472">Membrane</keyword>
<evidence type="ECO:0000256" key="5">
    <source>
        <dbReference type="ARBA" id="ARBA00022989"/>
    </source>
</evidence>
<dbReference type="InterPro" id="IPR035906">
    <property type="entry name" value="MetI-like_sf"/>
</dbReference>
<sequence>MKNKDRISLRSQRTLKQKTMIYLVVMSLTFLYAFSLWSQDFSIASSQSSPGTILYRLFVVPLIDPTYWPSFVERGWQMIETIAIAYAGGIAASLFALPVAILAARNSGGRASYLGKLFLNAIRSIPELLFGVFFVAAVGPGSFAGVLAISVNSIGMIGKLYSESIESIDQAPIAAIKASGGNDLQAFWYGILPQILPQFLSISLFRFEIDVRASTILGLVGAGGIGVPLILSQQQRHWEEVGVILIIVIVFVVIIDKISGKIRSNLV</sequence>
<feature type="transmembrane region" description="Helical" evidence="7">
    <location>
        <begin position="20"/>
        <end position="38"/>
    </location>
</feature>
<dbReference type="PANTHER" id="PTHR30043:SF8">
    <property type="entry name" value="ABC TRANSPORTER, PERMEASE PROTEIN CC0363, PUTATIVE-RELATED"/>
    <property type="match status" value="1"/>
</dbReference>
<dbReference type="GO" id="GO:0005886">
    <property type="term" value="C:plasma membrane"/>
    <property type="evidence" value="ECO:0007669"/>
    <property type="project" value="UniProtKB-SubCell"/>
</dbReference>
<feature type="transmembrane region" description="Helical" evidence="7">
    <location>
        <begin position="83"/>
        <end position="104"/>
    </location>
</feature>
<dbReference type="Gene3D" id="1.10.3720.10">
    <property type="entry name" value="MetI-like"/>
    <property type="match status" value="1"/>
</dbReference>
<dbReference type="NCBIfam" id="TIGR01097">
    <property type="entry name" value="PhnE"/>
    <property type="match status" value="1"/>
</dbReference>
<keyword evidence="3 7" id="KW-0813">Transport</keyword>
<dbReference type="EMBL" id="FNZU01000004">
    <property type="protein sequence ID" value="SEK60000.1"/>
    <property type="molecule type" value="Genomic_DNA"/>
</dbReference>
<protein>
    <submittedName>
        <fullName evidence="9">Phosphonate transport system permease protein</fullName>
    </submittedName>
</protein>
<evidence type="ECO:0000256" key="3">
    <source>
        <dbReference type="ARBA" id="ARBA00022448"/>
    </source>
</evidence>
<evidence type="ECO:0000256" key="6">
    <source>
        <dbReference type="ARBA" id="ARBA00023136"/>
    </source>
</evidence>
<comment type="similarity">
    <text evidence="7">Belongs to the binding-protein-dependent transport system permease family.</text>
</comment>
<dbReference type="SUPFAM" id="SSF161098">
    <property type="entry name" value="MetI-like"/>
    <property type="match status" value="1"/>
</dbReference>
<dbReference type="PROSITE" id="PS50928">
    <property type="entry name" value="ABC_TM1"/>
    <property type="match status" value="1"/>
</dbReference>
<accession>A0A1H7IEQ0</accession>
<feature type="domain" description="ABC transmembrane type-1" evidence="8">
    <location>
        <begin position="78"/>
        <end position="259"/>
    </location>
</feature>
<keyword evidence="5 7" id="KW-1133">Transmembrane helix</keyword>
<gene>
    <name evidence="9" type="ORF">SAMN04488099_10479</name>
</gene>
<feature type="transmembrane region" description="Helical" evidence="7">
    <location>
        <begin position="125"/>
        <end position="151"/>
    </location>
</feature>
<feature type="transmembrane region" description="Helical" evidence="7">
    <location>
        <begin position="214"/>
        <end position="231"/>
    </location>
</feature>
<dbReference type="CDD" id="cd06261">
    <property type="entry name" value="TM_PBP2"/>
    <property type="match status" value="1"/>
</dbReference>
<dbReference type="PANTHER" id="PTHR30043">
    <property type="entry name" value="PHOSPHONATES TRANSPORT SYSTEM PERMEASE PROTEIN"/>
    <property type="match status" value="1"/>
</dbReference>
<evidence type="ECO:0000313" key="9">
    <source>
        <dbReference type="EMBL" id="SEK60000.1"/>
    </source>
</evidence>
<proteinExistence type="inferred from homology"/>
<reference evidence="10" key="1">
    <citation type="submission" date="2016-10" db="EMBL/GenBank/DDBJ databases">
        <authorList>
            <person name="Varghese N."/>
            <person name="Submissions S."/>
        </authorList>
    </citation>
    <scope>NUCLEOTIDE SEQUENCE [LARGE SCALE GENOMIC DNA]</scope>
    <source>
        <strain evidence="10">DSM 19183</strain>
    </source>
</reference>
<dbReference type="RefSeq" id="WP_218025344.1">
    <property type="nucleotide sequence ID" value="NZ_BJYC01000004.1"/>
</dbReference>
<evidence type="ECO:0000259" key="8">
    <source>
        <dbReference type="PROSITE" id="PS50928"/>
    </source>
</evidence>
<keyword evidence="4 7" id="KW-0812">Transmembrane</keyword>
<dbReference type="GO" id="GO:0015416">
    <property type="term" value="F:ABC-type phosphonate transporter activity"/>
    <property type="evidence" value="ECO:0007669"/>
    <property type="project" value="InterPro"/>
</dbReference>
<keyword evidence="10" id="KW-1185">Reference proteome</keyword>
<dbReference type="InterPro" id="IPR005769">
    <property type="entry name" value="PhnE/PtxC"/>
</dbReference>
<dbReference type="Pfam" id="PF00528">
    <property type="entry name" value="BPD_transp_1"/>
    <property type="match status" value="1"/>
</dbReference>
<feature type="transmembrane region" description="Helical" evidence="7">
    <location>
        <begin position="237"/>
        <end position="255"/>
    </location>
</feature>
<evidence type="ECO:0000313" key="10">
    <source>
        <dbReference type="Proteomes" id="UP000199081"/>
    </source>
</evidence>
<evidence type="ECO:0000256" key="1">
    <source>
        <dbReference type="ARBA" id="ARBA00004141"/>
    </source>
</evidence>
<evidence type="ECO:0000256" key="7">
    <source>
        <dbReference type="RuleBase" id="RU363032"/>
    </source>
</evidence>
<comment type="subcellular location">
    <subcellularLocation>
        <location evidence="2">Cell envelope</location>
    </subcellularLocation>
    <subcellularLocation>
        <location evidence="7">Cell membrane</location>
        <topology evidence="7">Multi-pass membrane protein</topology>
    </subcellularLocation>
    <subcellularLocation>
        <location evidence="1">Membrane</location>
        <topology evidence="1">Multi-pass membrane protein</topology>
    </subcellularLocation>
</comment>
<dbReference type="AlphaFoldDB" id="A0A1H7IEQ0"/>
<dbReference type="InterPro" id="IPR000515">
    <property type="entry name" value="MetI-like"/>
</dbReference>
<dbReference type="STRING" id="426702.SAMN04488099_10479"/>
<evidence type="ECO:0000256" key="2">
    <source>
        <dbReference type="ARBA" id="ARBA00004196"/>
    </source>
</evidence>